<dbReference type="EMBL" id="JXRA01000044">
    <property type="protein sequence ID" value="KIO77134.1"/>
    <property type="molecule type" value="Genomic_DNA"/>
</dbReference>
<dbReference type="OrthoDB" id="768131at2"/>
<keyword evidence="2" id="KW-1185">Reference proteome</keyword>
<organism evidence="1 2">
    <name type="scientific">Pedobacter lusitanus</name>
    <dbReference type="NCBI Taxonomy" id="1503925"/>
    <lineage>
        <taxon>Bacteria</taxon>
        <taxon>Pseudomonadati</taxon>
        <taxon>Bacteroidota</taxon>
        <taxon>Sphingobacteriia</taxon>
        <taxon>Sphingobacteriales</taxon>
        <taxon>Sphingobacteriaceae</taxon>
        <taxon>Pedobacter</taxon>
    </lineage>
</organism>
<sequence>MRIIFYLILFTSIIFSLSSCSKGEVIKDPRFGSVSITDRTNANISVIQGDNYKFPLSGKGSDADQNISLVSGQNRFRFYEEDVLLLDTSISVEAFVLHPYFMFMSNANSVLRIVDAKLNNFDKEEKPDAGFIKISLANFSKFLPDKINVYVSTTTYIPYLNQPIQIGEFLNASGSFSGFKRLLLGKDQASRPVKDFLLTIKDRADQTVLATSTFTLPVETKNVYLLYLSGDNLSSLKVTTLMSK</sequence>
<accession>A0A0D0FXA3</accession>
<evidence type="ECO:0000313" key="2">
    <source>
        <dbReference type="Proteomes" id="UP000032049"/>
    </source>
</evidence>
<protein>
    <submittedName>
        <fullName evidence="1">Contig44, whole genome shotgun sequence</fullName>
    </submittedName>
</protein>
<dbReference type="RefSeq" id="WP_041881734.1">
    <property type="nucleotide sequence ID" value="NZ_CP157278.1"/>
</dbReference>
<gene>
    <name evidence="1" type="ORF">TH53_10845</name>
</gene>
<comment type="caution">
    <text evidence="1">The sequence shown here is derived from an EMBL/GenBank/DDBJ whole genome shotgun (WGS) entry which is preliminary data.</text>
</comment>
<name>A0A0D0FXA3_9SPHI</name>
<proteinExistence type="predicted"/>
<dbReference type="STRING" id="1503925.TH53_10845"/>
<dbReference type="Proteomes" id="UP000032049">
    <property type="component" value="Unassembled WGS sequence"/>
</dbReference>
<evidence type="ECO:0000313" key="1">
    <source>
        <dbReference type="EMBL" id="KIO77134.1"/>
    </source>
</evidence>
<reference evidence="1 2" key="1">
    <citation type="submission" date="2015-01" db="EMBL/GenBank/DDBJ databases">
        <title>Draft genome sequence of Pedobacter sp. NL19 isolated from sludge of an effluent treatment pond in an abandoned uranium mine.</title>
        <authorList>
            <person name="Santos T."/>
            <person name="Caetano T."/>
            <person name="Covas C."/>
            <person name="Cruz A."/>
            <person name="Mendo S."/>
        </authorList>
    </citation>
    <scope>NUCLEOTIDE SEQUENCE [LARGE SCALE GENOMIC DNA]</scope>
    <source>
        <strain evidence="1 2">NL19</strain>
    </source>
</reference>
<dbReference type="PROSITE" id="PS51257">
    <property type="entry name" value="PROKAR_LIPOPROTEIN"/>
    <property type="match status" value="1"/>
</dbReference>
<dbReference type="AlphaFoldDB" id="A0A0D0FXA3"/>